<accession>A0A4Z1P2U1</accession>
<dbReference type="AlphaFoldDB" id="A0A4Z1P2U1"/>
<keyword evidence="2" id="KW-1185">Reference proteome</keyword>
<dbReference type="EMBL" id="SNSC02000007">
    <property type="protein sequence ID" value="TID23023.1"/>
    <property type="molecule type" value="Genomic_DNA"/>
</dbReference>
<reference evidence="1 2" key="1">
    <citation type="submission" date="2019-04" db="EMBL/GenBank/DDBJ databases">
        <title>High contiguity whole genome sequence and gene annotation resource for two Venturia nashicola isolates.</title>
        <authorList>
            <person name="Prokchorchik M."/>
            <person name="Won K."/>
            <person name="Lee Y."/>
            <person name="Choi E.D."/>
            <person name="Segonzac C."/>
            <person name="Sohn K.H."/>
        </authorList>
    </citation>
    <scope>NUCLEOTIDE SEQUENCE [LARGE SCALE GENOMIC DNA]</scope>
    <source>
        <strain evidence="1 2">PRI2</strain>
    </source>
</reference>
<sequence>MEKSAAMQTWTHPADAIFTNHVISDEGRVFVSQPRRERSEHRGLREQWQPISDPLCHKATTMTSQPKDCERIALPDTSRPIPLVPASHEVTGFCGTRTCSDCINLQWPLSSVLRPQLFLIRNIQTYCSPHEHQGHRACNSFGRLFFNCDGNFAMLEPMPAKTSPGGHPTSQKAAAGSGQNLGNRIPLAIANHYSLQTHHLLPLKSFSSSSIMESHSWIMETTVKSTGPVIIQIIDSRQGYMSLLVFDLTVRLGWYG</sequence>
<comment type="caution">
    <text evidence="1">The sequence shown here is derived from an EMBL/GenBank/DDBJ whole genome shotgun (WGS) entry which is preliminary data.</text>
</comment>
<evidence type="ECO:0000313" key="1">
    <source>
        <dbReference type="EMBL" id="TID23023.1"/>
    </source>
</evidence>
<gene>
    <name evidence="1" type="ORF">E6O75_ATG02197</name>
</gene>
<name>A0A4Z1P2U1_9PEZI</name>
<organism evidence="1 2">
    <name type="scientific">Venturia nashicola</name>
    <dbReference type="NCBI Taxonomy" id="86259"/>
    <lineage>
        <taxon>Eukaryota</taxon>
        <taxon>Fungi</taxon>
        <taxon>Dikarya</taxon>
        <taxon>Ascomycota</taxon>
        <taxon>Pezizomycotina</taxon>
        <taxon>Dothideomycetes</taxon>
        <taxon>Pleosporomycetidae</taxon>
        <taxon>Venturiales</taxon>
        <taxon>Venturiaceae</taxon>
        <taxon>Venturia</taxon>
    </lineage>
</organism>
<proteinExistence type="predicted"/>
<dbReference type="Proteomes" id="UP000298493">
    <property type="component" value="Unassembled WGS sequence"/>
</dbReference>
<protein>
    <submittedName>
        <fullName evidence="1">Uncharacterized protein</fullName>
    </submittedName>
</protein>
<evidence type="ECO:0000313" key="2">
    <source>
        <dbReference type="Proteomes" id="UP000298493"/>
    </source>
</evidence>